<dbReference type="Proteomes" id="UP000033647">
    <property type="component" value="Unassembled WGS sequence"/>
</dbReference>
<reference evidence="6 7" key="1">
    <citation type="submission" date="2015-03" db="EMBL/GenBank/DDBJ databases">
        <title>RNA-seq based gene annotation and comparative genomics of four Zymoseptoria species reveal species-specific pathogenicity related genes and transposable element activity.</title>
        <authorList>
            <person name="Grandaubert J."/>
            <person name="Bhattacharyya A."/>
            <person name="Stukenbrock E.H."/>
        </authorList>
    </citation>
    <scope>NUCLEOTIDE SEQUENCE [LARGE SCALE GENOMIC DNA]</scope>
    <source>
        <strain evidence="6 7">Zb18110</strain>
    </source>
</reference>
<name>A0A0F4GF76_9PEZI</name>
<dbReference type="CDD" id="cd17352">
    <property type="entry name" value="MFS_MCT_SLC16"/>
    <property type="match status" value="1"/>
</dbReference>
<dbReference type="Gene3D" id="3.90.1200.10">
    <property type="match status" value="1"/>
</dbReference>
<feature type="transmembrane region" description="Helical" evidence="4">
    <location>
        <begin position="734"/>
        <end position="752"/>
    </location>
</feature>
<evidence type="ECO:0000256" key="1">
    <source>
        <dbReference type="ARBA" id="ARBA00004141"/>
    </source>
</evidence>
<dbReference type="PROSITE" id="PS50850">
    <property type="entry name" value="MFS"/>
    <property type="match status" value="1"/>
</dbReference>
<feature type="transmembrane region" description="Helical" evidence="4">
    <location>
        <begin position="704"/>
        <end position="727"/>
    </location>
</feature>
<feature type="compositionally biased region" description="Basic and acidic residues" evidence="3">
    <location>
        <begin position="27"/>
        <end position="38"/>
    </location>
</feature>
<accession>A0A0F4GF76</accession>
<feature type="transmembrane region" description="Helical" evidence="4">
    <location>
        <begin position="675"/>
        <end position="698"/>
    </location>
</feature>
<dbReference type="InterPro" id="IPR050327">
    <property type="entry name" value="Proton-linked_MCT"/>
</dbReference>
<feature type="domain" description="Major facilitator superfamily (MFS) profile" evidence="5">
    <location>
        <begin position="607"/>
        <end position="1011"/>
    </location>
</feature>
<evidence type="ECO:0000313" key="7">
    <source>
        <dbReference type="Proteomes" id="UP000033647"/>
    </source>
</evidence>
<comment type="subcellular location">
    <subcellularLocation>
        <location evidence="1">Membrane</location>
        <topology evidence="1">Multi-pass membrane protein</topology>
    </subcellularLocation>
</comment>
<feature type="region of interest" description="Disordered" evidence="3">
    <location>
        <begin position="1"/>
        <end position="46"/>
    </location>
</feature>
<keyword evidence="4" id="KW-0812">Transmembrane</keyword>
<feature type="transmembrane region" description="Helical" evidence="4">
    <location>
        <begin position="764"/>
        <end position="784"/>
    </location>
</feature>
<feature type="transmembrane region" description="Helical" evidence="4">
    <location>
        <begin position="605"/>
        <end position="626"/>
    </location>
</feature>
<dbReference type="SUPFAM" id="SSF56112">
    <property type="entry name" value="Protein kinase-like (PK-like)"/>
    <property type="match status" value="1"/>
</dbReference>
<feature type="transmembrane region" description="Helical" evidence="4">
    <location>
        <begin position="843"/>
        <end position="862"/>
    </location>
</feature>
<gene>
    <name evidence="6" type="ORF">TI39_contig844g00024</name>
</gene>
<dbReference type="AlphaFoldDB" id="A0A0F4GF76"/>
<evidence type="ECO:0000259" key="5">
    <source>
        <dbReference type="PROSITE" id="PS50850"/>
    </source>
</evidence>
<keyword evidence="4" id="KW-0472">Membrane</keyword>
<feature type="transmembrane region" description="Helical" evidence="4">
    <location>
        <begin position="805"/>
        <end position="823"/>
    </location>
</feature>
<dbReference type="InterPro" id="IPR011701">
    <property type="entry name" value="MFS"/>
</dbReference>
<sequence>MSGLWKRSIEKIRRRGSISGRRAGRTRPLEEDASEHDGTPQTDSGAAHIQAATTEALVANGVHHTGDAADIDAAPRARHDGVAERALMKQQEAVRRGKAGSLAPVTQKVPDSEEYWGPVRDLSDDRLNALLRRVTSPELQFKRVNRLNGAFNVAYIMVNSQGKKLCVRVPACGWSERWNQTDADLLRATALGMKYIEKTSQLPIPRILSYDATMDNEIGAPYIVMTFLEGTSLSTLWEQQDESPDILEARRQNILQSLARIMCTLATTTFRTAGTLWFPGDDESDPVVGCSYRLDTRNIFMLRRKFLEFSSQHSVADQLLQGRDERYDADGFPDECTTRVERGVLALWGLMIDAFLQSATLDEGCPEFVLMQSDFNPQNILADEQGNVTGIIDWDCLESIPRQIGWCSVPHWLEADWYPDWKWPPDLGTATTAKPDDFERYRADYSRYIREACPNEVDVRFTSKSHIYQALLDSAEHFEKVENFVYNVLADILPRNSYPRGHVGSIGEYGFRQAASNASLATTKSPPSTAILTTEPCQRSVSPESSSPVSHPESKDEAASFHEKDYESLRRPSTTNHGANEIIRTKTGSTIGHDGNEYPEGGLRAYLVVFGSFCGLLAALGIMNTVGLYQAYLGENQLSGYSESAIGWIISIYVFLSFGVGLIIGPIFDVYGPRLFVLAGSICIMVCMMLLGVCTAYWHFLIVFGIIGGVGTALIFTPAISSIGHFFYIKRGSATGLATAGGSLGGVIFPLMLQNLFPKVGWGWATRIQGFAFLALLVVTNLLVRSRLPPKPGQSILPDFRIFRQVDFALVTAGIYFMEWGLFAPITYLTQYALYSGSMSTTFAYQIIAIFNAGSTLGRWLPGYFADRIGRYNTMILALALCLIASFGLWLPATLLSASDDRDAHKTAVFGLTIAFSVVFGFASGSNISLTPVCVGQLCETEQYGRYYATCYTIVALGTLTGIPIAGALVQACDGAFWGVAIFTGMCYAVSIAAFVTVRVMRGGWGLTSVF</sequence>
<feature type="transmembrane region" description="Helical" evidence="4">
    <location>
        <begin position="908"/>
        <end position="935"/>
    </location>
</feature>
<feature type="compositionally biased region" description="Basic and acidic residues" evidence="3">
    <location>
        <begin position="552"/>
        <end position="570"/>
    </location>
</feature>
<evidence type="ECO:0000256" key="2">
    <source>
        <dbReference type="ARBA" id="ARBA00006727"/>
    </source>
</evidence>
<keyword evidence="7" id="KW-1185">Reference proteome</keyword>
<dbReference type="OrthoDB" id="410267at2759"/>
<organism evidence="6 7">
    <name type="scientific">Zymoseptoria brevis</name>
    <dbReference type="NCBI Taxonomy" id="1047168"/>
    <lineage>
        <taxon>Eukaryota</taxon>
        <taxon>Fungi</taxon>
        <taxon>Dikarya</taxon>
        <taxon>Ascomycota</taxon>
        <taxon>Pezizomycotina</taxon>
        <taxon>Dothideomycetes</taxon>
        <taxon>Dothideomycetidae</taxon>
        <taxon>Mycosphaerellales</taxon>
        <taxon>Mycosphaerellaceae</taxon>
        <taxon>Zymoseptoria</taxon>
    </lineage>
</organism>
<evidence type="ECO:0000256" key="3">
    <source>
        <dbReference type="SAM" id="MobiDB-lite"/>
    </source>
</evidence>
<comment type="similarity">
    <text evidence="2">Belongs to the major facilitator superfamily. Monocarboxylate porter (TC 2.A.1.13) family.</text>
</comment>
<dbReference type="PANTHER" id="PTHR11360">
    <property type="entry name" value="MONOCARBOXYLATE TRANSPORTER"/>
    <property type="match status" value="1"/>
</dbReference>
<feature type="transmembrane region" description="Helical" evidence="4">
    <location>
        <begin position="947"/>
        <end position="970"/>
    </location>
</feature>
<comment type="caution">
    <text evidence="6">The sequence shown here is derived from an EMBL/GenBank/DDBJ whole genome shotgun (WGS) entry which is preliminary data.</text>
</comment>
<keyword evidence="4" id="KW-1133">Transmembrane helix</keyword>
<dbReference type="Pfam" id="PF01636">
    <property type="entry name" value="APH"/>
    <property type="match status" value="1"/>
</dbReference>
<feature type="compositionally biased region" description="Polar residues" evidence="3">
    <location>
        <begin position="520"/>
        <end position="539"/>
    </location>
</feature>
<protein>
    <recommendedName>
        <fullName evidence="5">Major facilitator superfamily (MFS) profile domain-containing protein</fullName>
    </recommendedName>
</protein>
<feature type="compositionally biased region" description="Low complexity" evidence="3">
    <location>
        <begin position="540"/>
        <end position="551"/>
    </location>
</feature>
<feature type="transmembrane region" description="Helical" evidence="4">
    <location>
        <begin position="976"/>
        <end position="998"/>
    </location>
</feature>
<feature type="region of interest" description="Disordered" evidence="3">
    <location>
        <begin position="520"/>
        <end position="578"/>
    </location>
</feature>
<evidence type="ECO:0000313" key="6">
    <source>
        <dbReference type="EMBL" id="KJX96029.1"/>
    </source>
</evidence>
<proteinExistence type="inferred from homology"/>
<dbReference type="InterPro" id="IPR036259">
    <property type="entry name" value="MFS_trans_sf"/>
</dbReference>
<feature type="transmembrane region" description="Helical" evidence="4">
    <location>
        <begin position="646"/>
        <end position="668"/>
    </location>
</feature>
<dbReference type="EMBL" id="LAFY01000836">
    <property type="protein sequence ID" value="KJX96029.1"/>
    <property type="molecule type" value="Genomic_DNA"/>
</dbReference>
<dbReference type="PANTHER" id="PTHR11360:SF177">
    <property type="entry name" value="RIBOFLAVIN TRANSPORTER MCH5"/>
    <property type="match status" value="1"/>
</dbReference>
<dbReference type="SUPFAM" id="SSF103473">
    <property type="entry name" value="MFS general substrate transporter"/>
    <property type="match status" value="1"/>
</dbReference>
<feature type="transmembrane region" description="Helical" evidence="4">
    <location>
        <begin position="874"/>
        <end position="896"/>
    </location>
</feature>
<dbReference type="Pfam" id="PF07690">
    <property type="entry name" value="MFS_1"/>
    <property type="match status" value="1"/>
</dbReference>
<dbReference type="InterPro" id="IPR020846">
    <property type="entry name" value="MFS_dom"/>
</dbReference>
<dbReference type="Gene3D" id="1.20.1250.20">
    <property type="entry name" value="MFS general substrate transporter like domains"/>
    <property type="match status" value="1"/>
</dbReference>
<dbReference type="GO" id="GO:0016020">
    <property type="term" value="C:membrane"/>
    <property type="evidence" value="ECO:0007669"/>
    <property type="project" value="UniProtKB-SubCell"/>
</dbReference>
<evidence type="ECO:0000256" key="4">
    <source>
        <dbReference type="SAM" id="Phobius"/>
    </source>
</evidence>
<dbReference type="InterPro" id="IPR011009">
    <property type="entry name" value="Kinase-like_dom_sf"/>
</dbReference>
<dbReference type="InterPro" id="IPR002575">
    <property type="entry name" value="Aminoglycoside_PTrfase"/>
</dbReference>
<dbReference type="GO" id="GO:0022857">
    <property type="term" value="F:transmembrane transporter activity"/>
    <property type="evidence" value="ECO:0007669"/>
    <property type="project" value="InterPro"/>
</dbReference>